<evidence type="ECO:0000313" key="2">
    <source>
        <dbReference type="EMBL" id="SDC15582.1"/>
    </source>
</evidence>
<name>A0A1G6J9H9_9GAMM</name>
<reference evidence="3" key="1">
    <citation type="submission" date="2016-09" db="EMBL/GenBank/DDBJ databases">
        <authorList>
            <person name="Varghese N."/>
            <person name="Submissions S."/>
        </authorList>
    </citation>
    <scope>NUCLEOTIDE SEQUENCE [LARGE SCALE GENOMIC DNA]</scope>
    <source>
        <strain evidence="3">ANC 3699</strain>
    </source>
</reference>
<sequence>MDSNGEQMNNDILEQHPCKNKCPNFTDEQCCHYLVKETRLSELMDSALKSRDQARESAVALKEEAHKHFGGEQ</sequence>
<protein>
    <submittedName>
        <fullName evidence="2">Uncharacterized protein</fullName>
    </submittedName>
</protein>
<keyword evidence="3" id="KW-1185">Reference proteome</keyword>
<organism evidence="2 3">
    <name type="scientific">Acinetobacter marinus</name>
    <dbReference type="NCBI Taxonomy" id="281375"/>
    <lineage>
        <taxon>Bacteria</taxon>
        <taxon>Pseudomonadati</taxon>
        <taxon>Pseudomonadota</taxon>
        <taxon>Gammaproteobacteria</taxon>
        <taxon>Moraxellales</taxon>
        <taxon>Moraxellaceae</taxon>
        <taxon>Acinetobacter</taxon>
    </lineage>
</organism>
<accession>A0A1G6J9H9</accession>
<feature type="region of interest" description="Disordered" evidence="1">
    <location>
        <begin position="51"/>
        <end position="73"/>
    </location>
</feature>
<dbReference type="AlphaFoldDB" id="A0A1G6J9H9"/>
<dbReference type="Proteomes" id="UP000242317">
    <property type="component" value="Unassembled WGS sequence"/>
</dbReference>
<evidence type="ECO:0000313" key="3">
    <source>
        <dbReference type="Proteomes" id="UP000242317"/>
    </source>
</evidence>
<dbReference type="EMBL" id="FMYK01000003">
    <property type="protein sequence ID" value="SDC15582.1"/>
    <property type="molecule type" value="Genomic_DNA"/>
</dbReference>
<evidence type="ECO:0000256" key="1">
    <source>
        <dbReference type="SAM" id="MobiDB-lite"/>
    </source>
</evidence>
<gene>
    <name evidence="2" type="ORF">SAMN05421749_103289</name>
</gene>
<proteinExistence type="predicted"/>